<dbReference type="InterPro" id="IPR050773">
    <property type="entry name" value="CbxX/CfxQ_RuBisCO_ESX"/>
</dbReference>
<dbReference type="RefSeq" id="WP_212772380.1">
    <property type="nucleotide sequence ID" value="NZ_AP024601.1"/>
</dbReference>
<dbReference type="InterPro" id="IPR027417">
    <property type="entry name" value="P-loop_NTPase"/>
</dbReference>
<proteinExistence type="inferred from homology"/>
<keyword evidence="3" id="KW-0067">ATP-binding</keyword>
<evidence type="ECO:0000256" key="3">
    <source>
        <dbReference type="ARBA" id="ARBA00022840"/>
    </source>
</evidence>
<dbReference type="Proteomes" id="UP000677436">
    <property type="component" value="Chromosome"/>
</dbReference>
<protein>
    <submittedName>
        <fullName evidence="5">Stage V sporulation protein K</fullName>
    </submittedName>
</protein>
<dbReference type="InterPro" id="IPR014232">
    <property type="entry name" value="Spore_V_K"/>
</dbReference>
<evidence type="ECO:0000313" key="6">
    <source>
        <dbReference type="Proteomes" id="UP000677436"/>
    </source>
</evidence>
<name>A0A8D5UEJ3_9BACL</name>
<dbReference type="SMART" id="SM00382">
    <property type="entry name" value="AAA"/>
    <property type="match status" value="1"/>
</dbReference>
<keyword evidence="2" id="KW-0547">Nucleotide-binding</keyword>
<keyword evidence="6" id="KW-1185">Reference proteome</keyword>
<dbReference type="Pfam" id="PF00004">
    <property type="entry name" value="AAA"/>
    <property type="match status" value="1"/>
</dbReference>
<dbReference type="PANTHER" id="PTHR43392">
    <property type="entry name" value="AAA-TYPE ATPASE FAMILY PROTEIN / ANKYRIN REPEAT FAMILY PROTEIN"/>
    <property type="match status" value="1"/>
</dbReference>
<dbReference type="CDD" id="cd00009">
    <property type="entry name" value="AAA"/>
    <property type="match status" value="1"/>
</dbReference>
<dbReference type="NCBIfam" id="TIGR02881">
    <property type="entry name" value="spore_V_K"/>
    <property type="match status" value="1"/>
</dbReference>
<dbReference type="AlphaFoldDB" id="A0A8D5UEJ3"/>
<dbReference type="GO" id="GO:0005524">
    <property type="term" value="F:ATP binding"/>
    <property type="evidence" value="ECO:0007669"/>
    <property type="project" value="UniProtKB-KW"/>
</dbReference>
<dbReference type="Gene3D" id="3.40.50.300">
    <property type="entry name" value="P-loop containing nucleotide triphosphate hydrolases"/>
    <property type="match status" value="1"/>
</dbReference>
<dbReference type="SUPFAM" id="SSF52540">
    <property type="entry name" value="P-loop containing nucleoside triphosphate hydrolases"/>
    <property type="match status" value="1"/>
</dbReference>
<dbReference type="PRINTS" id="PR00819">
    <property type="entry name" value="CBXCFQXSUPER"/>
</dbReference>
<sequence>MSRRVITRETNRIQVVLDYDSDREGSSAATVTDGIADTIDQPEHLPLRRCLDDLDRLVGLKRVKAFIHEIYAWLEVGRRRMAAGLSAEQQVLHMIFTGNPGTGKTTVARIMSQLFKEMGVLAKGHLIEVERADLVGEYIGHTAQKTREHVKQALGGILFIDEAYSLARGGEKDFGKEAIDTLVKAMEDHKNEFVLILAGYSNEMDRFLHSNPGLPSRFPIHLDFPDFTIDELIDIADRMVRQRQYRLSNPAKEKLRRHLLKEIDRSAHPFGNARYVRNLVEQAVRLQAVRLLNTRYPTRDDLMSIRAEDLQFTQTSSPAFSWYT</sequence>
<gene>
    <name evidence="5" type="ORF">JIR001_17690</name>
</gene>
<evidence type="ECO:0000256" key="1">
    <source>
        <dbReference type="ARBA" id="ARBA00010378"/>
    </source>
</evidence>
<comment type="similarity">
    <text evidence="1">Belongs to the CbxX/CfxQ family.</text>
</comment>
<organism evidence="5 6">
    <name type="scientific">Polycladomyces abyssicola</name>
    <dbReference type="NCBI Taxonomy" id="1125966"/>
    <lineage>
        <taxon>Bacteria</taxon>
        <taxon>Bacillati</taxon>
        <taxon>Bacillota</taxon>
        <taxon>Bacilli</taxon>
        <taxon>Bacillales</taxon>
        <taxon>Thermoactinomycetaceae</taxon>
        <taxon>Polycladomyces</taxon>
    </lineage>
</organism>
<dbReference type="Gene3D" id="1.10.8.60">
    <property type="match status" value="1"/>
</dbReference>
<evidence type="ECO:0000313" key="5">
    <source>
        <dbReference type="EMBL" id="BCU81986.1"/>
    </source>
</evidence>
<reference evidence="5" key="2">
    <citation type="journal article" date="2021" name="Microbiol. Resour. Announc.">
        <title>Complete Genome Sequence of Polycladomyces abyssicola JIR-001T, Isolated from Hemipelagic Sediment in Deep Seawater.</title>
        <authorList>
            <person name="Tsubouchi T."/>
            <person name="Kaneko Y."/>
        </authorList>
    </citation>
    <scope>NUCLEOTIDE SEQUENCE</scope>
    <source>
        <strain evidence="5">JIR-001</strain>
    </source>
</reference>
<dbReference type="FunFam" id="3.40.50.300:FF:000216">
    <property type="entry name" value="Type VII secretion ATPase EccA"/>
    <property type="match status" value="1"/>
</dbReference>
<dbReference type="InterPro" id="IPR003959">
    <property type="entry name" value="ATPase_AAA_core"/>
</dbReference>
<dbReference type="EMBL" id="AP024601">
    <property type="protein sequence ID" value="BCU81986.1"/>
    <property type="molecule type" value="Genomic_DNA"/>
</dbReference>
<accession>A0A8D5UEJ3</accession>
<dbReference type="PANTHER" id="PTHR43392:SF2">
    <property type="entry name" value="AAA-TYPE ATPASE FAMILY PROTEIN _ ANKYRIN REPEAT FAMILY PROTEIN"/>
    <property type="match status" value="1"/>
</dbReference>
<evidence type="ECO:0000259" key="4">
    <source>
        <dbReference type="SMART" id="SM00382"/>
    </source>
</evidence>
<dbReference type="Pfam" id="PF17866">
    <property type="entry name" value="AAA_lid_6"/>
    <property type="match status" value="1"/>
</dbReference>
<dbReference type="KEGG" id="pabs:JIR001_17690"/>
<dbReference type="InterPro" id="IPR003593">
    <property type="entry name" value="AAA+_ATPase"/>
</dbReference>
<feature type="domain" description="AAA+ ATPase" evidence="4">
    <location>
        <begin position="90"/>
        <end position="228"/>
    </location>
</feature>
<dbReference type="GO" id="GO:0016887">
    <property type="term" value="F:ATP hydrolysis activity"/>
    <property type="evidence" value="ECO:0007669"/>
    <property type="project" value="InterPro"/>
</dbReference>
<dbReference type="InterPro" id="IPR000641">
    <property type="entry name" value="CbxX/CfxQ"/>
</dbReference>
<evidence type="ECO:0000256" key="2">
    <source>
        <dbReference type="ARBA" id="ARBA00022741"/>
    </source>
</evidence>
<reference evidence="5" key="1">
    <citation type="journal article" date="2013" name="Int. J. Syst. Evol. Microbiol.">
        <title>Polycladomyces abyssicola gen. nov., sp. nov., a thermophilic filamentous bacterium isolated from hemipelagic sediment.</title>
        <authorList>
            <person name="Tsubouchi T."/>
            <person name="Shimane Y."/>
            <person name="Mori K."/>
            <person name="Usui K."/>
            <person name="Hiraki T."/>
            <person name="Tame A."/>
            <person name="Uematsu K."/>
            <person name="Maruyama T."/>
            <person name="Hatada Y."/>
        </authorList>
    </citation>
    <scope>NUCLEOTIDE SEQUENCE</scope>
    <source>
        <strain evidence="5">JIR-001</strain>
    </source>
</reference>
<dbReference type="InterPro" id="IPR041627">
    <property type="entry name" value="AAA_lid_6"/>
</dbReference>